<sequence>MSQYSNISTNIISGFLGAGKTTAIKSLLLKKPASERWAVIVNEFGQVGVDGALLKNDKVEIKEIAGGCLCCVGSQSLSVGLNQIIRAVKPQRILIEPTGLGHPQKLVDSLSGEYYRSVLNLKAIINLLDARQLTNSRYTDHPSFIDQVALADVLVANKADTYSEDDRQRFYQYAASLSPPKDHVFMLEQAEIELEWLDFPRRTQRTAQFPHAHQHNEAKVAGECAMSDWTLVEGAMDGFYSAGWVINCRFVFIKGDLLNWLEQPGGLNDLQRIKGVLLTNEGYLCVNMTPGESDIRPCESASRSILEFISVSPLNGRDLDRQLKSLVFSSDN</sequence>
<feature type="domain" description="CobW/HypB/UreG nucleotide-binding" evidence="1">
    <location>
        <begin position="10"/>
        <end position="179"/>
    </location>
</feature>
<dbReference type="InterPro" id="IPR003495">
    <property type="entry name" value="CobW/HypB/UreG_nucleotide-bd"/>
</dbReference>
<dbReference type="InterPro" id="IPR027417">
    <property type="entry name" value="P-loop_NTPase"/>
</dbReference>
<name>A0A3B0Y1J7_9ZZZZ</name>
<dbReference type="PANTHER" id="PTHR13748:SF46">
    <property type="entry name" value="ZINC CHAPERONE YEIR"/>
    <property type="match status" value="1"/>
</dbReference>
<gene>
    <name evidence="2" type="ORF">MNBD_GAMMA09-3711</name>
</gene>
<reference evidence="2" key="1">
    <citation type="submission" date="2018-06" db="EMBL/GenBank/DDBJ databases">
        <authorList>
            <person name="Zhirakovskaya E."/>
        </authorList>
    </citation>
    <scope>NUCLEOTIDE SEQUENCE</scope>
</reference>
<dbReference type="AlphaFoldDB" id="A0A3B0Y1J7"/>
<accession>A0A3B0Y1J7</accession>
<dbReference type="Gene3D" id="3.40.50.300">
    <property type="entry name" value="P-loop containing nucleotide triphosphate hydrolases"/>
    <property type="match status" value="1"/>
</dbReference>
<dbReference type="CDD" id="cd03112">
    <property type="entry name" value="CobW-like"/>
    <property type="match status" value="1"/>
</dbReference>
<dbReference type="GO" id="GO:0005737">
    <property type="term" value="C:cytoplasm"/>
    <property type="evidence" value="ECO:0007669"/>
    <property type="project" value="TreeGrafter"/>
</dbReference>
<dbReference type="Pfam" id="PF02492">
    <property type="entry name" value="cobW"/>
    <property type="match status" value="1"/>
</dbReference>
<organism evidence="2">
    <name type="scientific">hydrothermal vent metagenome</name>
    <dbReference type="NCBI Taxonomy" id="652676"/>
    <lineage>
        <taxon>unclassified sequences</taxon>
        <taxon>metagenomes</taxon>
        <taxon>ecological metagenomes</taxon>
    </lineage>
</organism>
<dbReference type="EMBL" id="UOFI01000150">
    <property type="protein sequence ID" value="VAW69272.1"/>
    <property type="molecule type" value="Genomic_DNA"/>
</dbReference>
<dbReference type="PANTHER" id="PTHR13748">
    <property type="entry name" value="COBW-RELATED"/>
    <property type="match status" value="1"/>
</dbReference>
<proteinExistence type="predicted"/>
<dbReference type="InterPro" id="IPR051316">
    <property type="entry name" value="Zinc-reg_GTPase_activator"/>
</dbReference>
<protein>
    <submittedName>
        <fullName evidence="2">Metal chaperone, involved in Zn homeostasis</fullName>
    </submittedName>
</protein>
<dbReference type="SUPFAM" id="SSF52540">
    <property type="entry name" value="P-loop containing nucleoside triphosphate hydrolases"/>
    <property type="match status" value="1"/>
</dbReference>
<evidence type="ECO:0000259" key="1">
    <source>
        <dbReference type="Pfam" id="PF02492"/>
    </source>
</evidence>
<evidence type="ECO:0000313" key="2">
    <source>
        <dbReference type="EMBL" id="VAW69272.1"/>
    </source>
</evidence>